<dbReference type="Proteomes" id="UP000245956">
    <property type="component" value="Unassembled WGS sequence"/>
</dbReference>
<comment type="caution">
    <text evidence="2">The sequence shown here is derived from an EMBL/GenBank/DDBJ whole genome shotgun (WGS) entry which is preliminary data.</text>
</comment>
<feature type="compositionally biased region" description="Basic and acidic residues" evidence="1">
    <location>
        <begin position="15"/>
        <end position="26"/>
    </location>
</feature>
<proteinExistence type="predicted"/>
<reference evidence="2 3" key="1">
    <citation type="journal article" date="2016" name="Front. Microbiol.">
        <title>Genome and transcriptome sequences reveal the specific parasitism of the nematophagous Purpureocillium lilacinum 36-1.</title>
        <authorList>
            <person name="Xie J."/>
            <person name="Li S."/>
            <person name="Mo C."/>
            <person name="Xiao X."/>
            <person name="Peng D."/>
            <person name="Wang G."/>
            <person name="Xiao Y."/>
        </authorList>
    </citation>
    <scope>NUCLEOTIDE SEQUENCE [LARGE SCALE GENOMIC DNA]</scope>
    <source>
        <strain evidence="2 3">36-1</strain>
    </source>
</reference>
<sequence length="233" mass="25249">MTCWSSRSCSSSPGDDTKAAGTEDPRPVVSGTTVGVPYLPVQLACSPGRRLDSLQAPAVDRRGSAARSPRVARPPGRPLARSLAAALSLDEAPTRSQSPPPTTCWSTPITQRPTSPNLTFRCPPPQHKHLFFSADTHLSQPAPPRPCLFSARRSPNPRCIAQASFTTGLFDPAPPPASTRSLADQAPFLDDLHSLRNPVNLLRLAACPPPWSWLQRRRRSVLDRPPFPHLPEA</sequence>
<name>A0A2U3EH35_PURLI</name>
<accession>A0A2U3EH35</accession>
<feature type="compositionally biased region" description="Low complexity" evidence="1">
    <location>
        <begin position="1"/>
        <end position="12"/>
    </location>
</feature>
<organism evidence="2 3">
    <name type="scientific">Purpureocillium lilacinum</name>
    <name type="common">Paecilomyces lilacinus</name>
    <dbReference type="NCBI Taxonomy" id="33203"/>
    <lineage>
        <taxon>Eukaryota</taxon>
        <taxon>Fungi</taxon>
        <taxon>Dikarya</taxon>
        <taxon>Ascomycota</taxon>
        <taxon>Pezizomycotina</taxon>
        <taxon>Sordariomycetes</taxon>
        <taxon>Hypocreomycetidae</taxon>
        <taxon>Hypocreales</taxon>
        <taxon>Ophiocordycipitaceae</taxon>
        <taxon>Purpureocillium</taxon>
    </lineage>
</organism>
<evidence type="ECO:0000256" key="1">
    <source>
        <dbReference type="SAM" id="MobiDB-lite"/>
    </source>
</evidence>
<gene>
    <name evidence="2" type="ORF">PCL_09084</name>
</gene>
<feature type="compositionally biased region" description="Low complexity" evidence="1">
    <location>
        <begin position="78"/>
        <end position="89"/>
    </location>
</feature>
<evidence type="ECO:0000313" key="3">
    <source>
        <dbReference type="Proteomes" id="UP000245956"/>
    </source>
</evidence>
<feature type="region of interest" description="Disordered" evidence="1">
    <location>
        <begin position="47"/>
        <end position="110"/>
    </location>
</feature>
<evidence type="ECO:0000313" key="2">
    <source>
        <dbReference type="EMBL" id="PWI73808.1"/>
    </source>
</evidence>
<dbReference type="EMBL" id="LCWV01000004">
    <property type="protein sequence ID" value="PWI73808.1"/>
    <property type="molecule type" value="Genomic_DNA"/>
</dbReference>
<feature type="region of interest" description="Disordered" evidence="1">
    <location>
        <begin position="1"/>
        <end position="33"/>
    </location>
</feature>
<protein>
    <submittedName>
        <fullName evidence="2">Uncharacterized protein</fullName>
    </submittedName>
</protein>
<dbReference type="AlphaFoldDB" id="A0A2U3EH35"/>